<accession>A0ABZ0Y7B0</accession>
<dbReference type="RefSeq" id="WP_019924329.1">
    <property type="nucleotide sequence ID" value="NZ_CP140152.1"/>
</dbReference>
<dbReference type="GeneID" id="43166725"/>
<protein>
    <submittedName>
        <fullName evidence="1">DUF2589 domain-containing protein</fullName>
    </submittedName>
</protein>
<organism evidence="1 2">
    <name type="scientific">Duganella zoogloeoides</name>
    <dbReference type="NCBI Taxonomy" id="75659"/>
    <lineage>
        <taxon>Bacteria</taxon>
        <taxon>Pseudomonadati</taxon>
        <taxon>Pseudomonadota</taxon>
        <taxon>Betaproteobacteria</taxon>
        <taxon>Burkholderiales</taxon>
        <taxon>Oxalobacteraceae</taxon>
        <taxon>Telluria group</taxon>
        <taxon>Duganella</taxon>
    </lineage>
</organism>
<dbReference type="Pfam" id="PF11655">
    <property type="entry name" value="DUF2589"/>
    <property type="match status" value="1"/>
</dbReference>
<reference evidence="1 2" key="1">
    <citation type="submission" date="2023-11" db="EMBL/GenBank/DDBJ databases">
        <title>MicrobeMod: A computational toolkit for identifying prokaryotic methylation and restriction-modification with nanopore sequencing.</title>
        <authorList>
            <person name="Crits-Christoph A."/>
            <person name="Kang S.C."/>
            <person name="Lee H."/>
            <person name="Ostrov N."/>
        </authorList>
    </citation>
    <scope>NUCLEOTIDE SEQUENCE [LARGE SCALE GENOMIC DNA]</scope>
    <source>
        <strain evidence="1 2">ATCC 25935</strain>
    </source>
</reference>
<dbReference type="Proteomes" id="UP001326110">
    <property type="component" value="Chromosome"/>
</dbReference>
<evidence type="ECO:0000313" key="1">
    <source>
        <dbReference type="EMBL" id="WQH07331.1"/>
    </source>
</evidence>
<keyword evidence="2" id="KW-1185">Reference proteome</keyword>
<dbReference type="EMBL" id="CP140152">
    <property type="protein sequence ID" value="WQH07331.1"/>
    <property type="molecule type" value="Genomic_DNA"/>
</dbReference>
<sequence length="213" mass="22641">MADSGKKTFKPNFSKELDIEAMISAPLVAASKANAVMVTGQTRFLLEYCFTKDQNDVYAPIMIVMSMTRGVVDEAADDGEPGQVKMVELNFSMPLLCIIPINSLAVDKVSIDFDMEITSTIPKKAVAANGTDNKVTDHRAKLNGKIARSSQGGKGADQRSNLKVSLNASPLPLPTGVLTILDLYTKAIQPVAVPTSAPASASANRNPTISNKS</sequence>
<proteinExistence type="predicted"/>
<dbReference type="InterPro" id="IPR024510">
    <property type="entry name" value="DUF2589"/>
</dbReference>
<evidence type="ECO:0000313" key="2">
    <source>
        <dbReference type="Proteomes" id="UP001326110"/>
    </source>
</evidence>
<name>A0ABZ0Y7B0_9BURK</name>
<gene>
    <name evidence="1" type="ORF">SR858_13630</name>
</gene>